<dbReference type="Pfam" id="PF02493">
    <property type="entry name" value="MORN"/>
    <property type="match status" value="3"/>
</dbReference>
<keyword evidence="3" id="KW-1185">Reference proteome</keyword>
<organism evidence="2 3">
    <name type="scientific">Seriola dumerili</name>
    <name type="common">Greater amberjack</name>
    <name type="synonym">Caranx dumerili</name>
    <dbReference type="NCBI Taxonomy" id="41447"/>
    <lineage>
        <taxon>Eukaryota</taxon>
        <taxon>Metazoa</taxon>
        <taxon>Chordata</taxon>
        <taxon>Craniata</taxon>
        <taxon>Vertebrata</taxon>
        <taxon>Euteleostomi</taxon>
        <taxon>Actinopterygii</taxon>
        <taxon>Neopterygii</taxon>
        <taxon>Teleostei</taxon>
        <taxon>Neoteleostei</taxon>
        <taxon>Acanthomorphata</taxon>
        <taxon>Carangaria</taxon>
        <taxon>Carangiformes</taxon>
        <taxon>Carangidae</taxon>
        <taxon>Seriola</taxon>
    </lineage>
</organism>
<dbReference type="RefSeq" id="XP_022605434.1">
    <property type="nucleotide sequence ID" value="XM_022749713.1"/>
</dbReference>
<dbReference type="GeneTree" id="ENSGT00940000175780"/>
<dbReference type="Ensembl" id="ENSSDUT00000012723.1">
    <property type="protein sequence ID" value="ENSSDUP00000012501.1"/>
    <property type="gene ID" value="ENSSDUG00000009096.1"/>
</dbReference>
<dbReference type="PANTHER" id="PTHR46917:SF1">
    <property type="entry name" value="MORN REPEAT-CONTAINING PROTEIN 2"/>
    <property type="match status" value="1"/>
</dbReference>
<accession>A0A3B4U1Q0</accession>
<evidence type="ECO:0000313" key="3">
    <source>
        <dbReference type="Proteomes" id="UP000261420"/>
    </source>
</evidence>
<dbReference type="AlphaFoldDB" id="A0A3B4U1Q0"/>
<dbReference type="OMA" id="MEGDGQF"/>
<sequence>MSDNKERNSFNLHGEQSINASYIFPTGERYEGECSRSASGELMRSGVGKHTSADGIIYTGEWHQDKMHGRGTLQHPSGALYEGEFKDNMYHGTGTYTFPDGSTYKGHFSKNRLEGEGAFTNTEGLVWTGEFHGKAALGLKMQHSISAKPTL</sequence>
<dbReference type="PANTHER" id="PTHR46917">
    <property type="entry name" value="MORN REPEAT-CONTAINING PROTEIN 2"/>
    <property type="match status" value="1"/>
</dbReference>
<dbReference type="CTD" id="729967"/>
<reference evidence="2" key="2">
    <citation type="submission" date="2025-09" db="UniProtKB">
        <authorList>
            <consortium name="Ensembl"/>
        </authorList>
    </citation>
    <scope>IDENTIFICATION</scope>
</reference>
<protein>
    <submittedName>
        <fullName evidence="2">MORN repeat containing 2</fullName>
    </submittedName>
</protein>
<dbReference type="SMART" id="SM00698">
    <property type="entry name" value="MORN"/>
    <property type="match status" value="3"/>
</dbReference>
<evidence type="ECO:0000313" key="2">
    <source>
        <dbReference type="Ensembl" id="ENSSDUP00000012501.1"/>
    </source>
</evidence>
<keyword evidence="1" id="KW-0677">Repeat</keyword>
<dbReference type="InterPro" id="IPR052849">
    <property type="entry name" value="MORN_repeat_protein"/>
</dbReference>
<name>A0A3B4U1Q0_SERDU</name>
<dbReference type="SUPFAM" id="SSF82185">
    <property type="entry name" value="Histone H3 K4-specific methyltransferase SET7/9 N-terminal domain"/>
    <property type="match status" value="1"/>
</dbReference>
<dbReference type="KEGG" id="sdu:111224993"/>
<dbReference type="Gene3D" id="2.20.110.10">
    <property type="entry name" value="Histone H3 K4-specific methyltransferase SET7/9 N-terminal domain"/>
    <property type="match status" value="2"/>
</dbReference>
<dbReference type="Proteomes" id="UP000261420">
    <property type="component" value="Unplaced"/>
</dbReference>
<proteinExistence type="predicted"/>
<dbReference type="GeneID" id="111224993"/>
<evidence type="ECO:0000256" key="1">
    <source>
        <dbReference type="ARBA" id="ARBA00022737"/>
    </source>
</evidence>
<dbReference type="InterPro" id="IPR003409">
    <property type="entry name" value="MORN"/>
</dbReference>
<reference evidence="2" key="1">
    <citation type="submission" date="2025-08" db="UniProtKB">
        <authorList>
            <consortium name="Ensembl"/>
        </authorList>
    </citation>
    <scope>IDENTIFICATION</scope>
</reference>
<dbReference type="STRING" id="41447.ENSSDUP00000012501"/>